<dbReference type="PIRSF" id="PIRSF016661">
    <property type="entry name" value="BioY"/>
    <property type="match status" value="1"/>
</dbReference>
<evidence type="ECO:0000313" key="4">
    <source>
        <dbReference type="EMBL" id="TBL72469.1"/>
    </source>
</evidence>
<name>A0A4Q9DKA9_9BACL</name>
<keyword evidence="2 3" id="KW-0472">Membrane</keyword>
<dbReference type="InterPro" id="IPR003784">
    <property type="entry name" value="BioY"/>
</dbReference>
<feature type="transmembrane region" description="Helical" evidence="3">
    <location>
        <begin position="54"/>
        <end position="74"/>
    </location>
</feature>
<dbReference type="AlphaFoldDB" id="A0A4Q9DKA9"/>
<dbReference type="GO" id="GO:0015225">
    <property type="term" value="F:biotin transmembrane transporter activity"/>
    <property type="evidence" value="ECO:0007669"/>
    <property type="project" value="UniProtKB-UniRule"/>
</dbReference>
<dbReference type="EMBL" id="SIRE01000024">
    <property type="protein sequence ID" value="TBL72469.1"/>
    <property type="molecule type" value="Genomic_DNA"/>
</dbReference>
<comment type="similarity">
    <text evidence="1 2">Belongs to the BioY family.</text>
</comment>
<keyword evidence="2" id="KW-0813">Transport</keyword>
<evidence type="ECO:0000313" key="5">
    <source>
        <dbReference type="Proteomes" id="UP000293142"/>
    </source>
</evidence>
<dbReference type="GO" id="GO:0005886">
    <property type="term" value="C:plasma membrane"/>
    <property type="evidence" value="ECO:0007669"/>
    <property type="project" value="UniProtKB-SubCell"/>
</dbReference>
<dbReference type="Proteomes" id="UP000293142">
    <property type="component" value="Unassembled WGS sequence"/>
</dbReference>
<dbReference type="Pfam" id="PF02632">
    <property type="entry name" value="BioY"/>
    <property type="match status" value="1"/>
</dbReference>
<reference evidence="4 5" key="1">
    <citation type="submission" date="2019-02" db="EMBL/GenBank/DDBJ databases">
        <title>Paenibacillus sp. nov., isolated from surface-sterilized tissue of Thalictrum simplex L.</title>
        <authorList>
            <person name="Tuo L."/>
        </authorList>
    </citation>
    <scope>NUCLEOTIDE SEQUENCE [LARGE SCALE GENOMIC DNA]</scope>
    <source>
        <strain evidence="4 5">N2SHLJ1</strain>
    </source>
</reference>
<keyword evidence="3" id="KW-0812">Transmembrane</keyword>
<protein>
    <recommendedName>
        <fullName evidence="2">Biotin transporter</fullName>
    </recommendedName>
</protein>
<sequence>MTSYRLRGIVYSALFAALFIVLSFVKITLGFSPVPVTLEGFALMLAGGMLGARYGFYSIAAVVVLTLIGLPLLHGQGGIPLVFGATGGFIWMFPVMSFVIGFAAERIKGGKAFTFIAMFLVMEIASLLLYVTGVPWLAHVLHISMEKALASGCYPYLIPDAIKALAAAAIVTSLRKYAPSFKKETNASA</sequence>
<gene>
    <name evidence="4" type="ORF">EYB31_29260</name>
</gene>
<feature type="transmembrane region" description="Helical" evidence="3">
    <location>
        <begin position="12"/>
        <end position="34"/>
    </location>
</feature>
<evidence type="ECO:0000256" key="3">
    <source>
        <dbReference type="SAM" id="Phobius"/>
    </source>
</evidence>
<comment type="subcellular location">
    <subcellularLocation>
        <location evidence="2">Cell membrane</location>
        <topology evidence="2">Multi-pass membrane protein</topology>
    </subcellularLocation>
</comment>
<evidence type="ECO:0000256" key="1">
    <source>
        <dbReference type="ARBA" id="ARBA00010692"/>
    </source>
</evidence>
<dbReference type="PANTHER" id="PTHR34295:SF1">
    <property type="entry name" value="BIOTIN TRANSPORTER BIOY"/>
    <property type="match status" value="1"/>
</dbReference>
<comment type="caution">
    <text evidence="4">The sequence shown here is derived from an EMBL/GenBank/DDBJ whole genome shotgun (WGS) entry which is preliminary data.</text>
</comment>
<dbReference type="RefSeq" id="WP_131017038.1">
    <property type="nucleotide sequence ID" value="NZ_SIRE01000024.1"/>
</dbReference>
<dbReference type="PANTHER" id="PTHR34295">
    <property type="entry name" value="BIOTIN TRANSPORTER BIOY"/>
    <property type="match status" value="1"/>
</dbReference>
<organism evidence="4 5">
    <name type="scientific">Paenibacillus thalictri</name>
    <dbReference type="NCBI Taxonomy" id="2527873"/>
    <lineage>
        <taxon>Bacteria</taxon>
        <taxon>Bacillati</taxon>
        <taxon>Bacillota</taxon>
        <taxon>Bacilli</taxon>
        <taxon>Bacillales</taxon>
        <taxon>Paenibacillaceae</taxon>
        <taxon>Paenibacillus</taxon>
    </lineage>
</organism>
<evidence type="ECO:0000256" key="2">
    <source>
        <dbReference type="PIRNR" id="PIRNR016661"/>
    </source>
</evidence>
<keyword evidence="2" id="KW-1003">Cell membrane</keyword>
<dbReference type="Gene3D" id="1.10.1760.20">
    <property type="match status" value="1"/>
</dbReference>
<feature type="transmembrane region" description="Helical" evidence="3">
    <location>
        <begin position="81"/>
        <end position="103"/>
    </location>
</feature>
<accession>A0A4Q9DKA9</accession>
<keyword evidence="5" id="KW-1185">Reference proteome</keyword>
<dbReference type="OrthoDB" id="9803495at2"/>
<feature type="transmembrane region" description="Helical" evidence="3">
    <location>
        <begin position="115"/>
        <end position="138"/>
    </location>
</feature>
<proteinExistence type="inferred from homology"/>
<keyword evidence="3" id="KW-1133">Transmembrane helix</keyword>